<keyword evidence="2" id="KW-1185">Reference proteome</keyword>
<evidence type="ECO:0000313" key="2">
    <source>
        <dbReference type="Proteomes" id="UP000037146"/>
    </source>
</evidence>
<name>A0A0K9GZ82_9BACI</name>
<sequence>MYNEKIKKEKCANTSPYNLYRQGGGCQVNLFTLRTTLFACDGVGWFSCFLKSFSERKKSDNQPPSQYSVAIPFYQILIRLFSSIHLKIQKENDRRDFSSQSCCIKPIKCKYIVGQGACPLVLTR</sequence>
<dbReference type="PATRIC" id="fig|1679170.3.peg.5021"/>
<dbReference type="Proteomes" id="UP000037146">
    <property type="component" value="Unassembled WGS sequence"/>
</dbReference>
<comment type="caution">
    <text evidence="1">The sequence shown here is derived from an EMBL/GenBank/DDBJ whole genome shotgun (WGS) entry which is preliminary data.</text>
</comment>
<dbReference type="EMBL" id="LFZW01000001">
    <property type="protein sequence ID" value="KMY51910.1"/>
    <property type="molecule type" value="Genomic_DNA"/>
</dbReference>
<dbReference type="RefSeq" id="WP_049683268.1">
    <property type="nucleotide sequence ID" value="NZ_LFZW01000001.1"/>
</dbReference>
<protein>
    <submittedName>
        <fullName evidence="1">Uncharacterized protein</fullName>
    </submittedName>
</protein>
<gene>
    <name evidence="1" type="ORF">AC625_22250</name>
</gene>
<organism evidence="1 2">
    <name type="scientific">Peribacillus loiseleuriae</name>
    <dbReference type="NCBI Taxonomy" id="1679170"/>
    <lineage>
        <taxon>Bacteria</taxon>
        <taxon>Bacillati</taxon>
        <taxon>Bacillota</taxon>
        <taxon>Bacilli</taxon>
        <taxon>Bacillales</taxon>
        <taxon>Bacillaceae</taxon>
        <taxon>Peribacillus</taxon>
    </lineage>
</organism>
<dbReference type="AlphaFoldDB" id="A0A0K9GZ82"/>
<accession>A0A0K9GZ82</accession>
<reference evidence="2" key="1">
    <citation type="submission" date="2015-07" db="EMBL/GenBank/DDBJ databases">
        <title>Genome sequencing project for genomic taxonomy and phylogenomics of Bacillus-like bacteria.</title>
        <authorList>
            <person name="Liu B."/>
            <person name="Wang J."/>
            <person name="Zhu Y."/>
            <person name="Liu G."/>
            <person name="Chen Q."/>
            <person name="Chen Z."/>
            <person name="Lan J."/>
            <person name="Che J."/>
            <person name="Ge C."/>
            <person name="Shi H."/>
            <person name="Pan Z."/>
            <person name="Liu X."/>
        </authorList>
    </citation>
    <scope>NUCLEOTIDE SEQUENCE [LARGE SCALE GENOMIC DNA]</scope>
    <source>
        <strain evidence="2">FJAT-27997</strain>
    </source>
</reference>
<proteinExistence type="predicted"/>
<evidence type="ECO:0000313" key="1">
    <source>
        <dbReference type="EMBL" id="KMY51910.1"/>
    </source>
</evidence>